<name>A0A6J6A5Q0_9ZZZZ</name>
<dbReference type="AlphaFoldDB" id="A0A6J6A5Q0"/>
<feature type="region of interest" description="Disordered" evidence="1">
    <location>
        <begin position="165"/>
        <end position="225"/>
    </location>
</feature>
<proteinExistence type="predicted"/>
<accession>A0A6J6A5Q0</accession>
<dbReference type="EMBL" id="CAFBNJ010000111">
    <property type="protein sequence ID" value="CAB4963390.1"/>
    <property type="molecule type" value="Genomic_DNA"/>
</dbReference>
<feature type="compositionally biased region" description="Gly residues" evidence="1">
    <location>
        <begin position="165"/>
        <end position="175"/>
    </location>
</feature>
<dbReference type="EMBL" id="CAESAL010000142">
    <property type="protein sequence ID" value="CAB4347043.1"/>
    <property type="molecule type" value="Genomic_DNA"/>
</dbReference>
<gene>
    <name evidence="2" type="ORF">UFOPK3331_02089</name>
    <name evidence="3" type="ORF">UFOPK3785_01650</name>
    <name evidence="4" type="ORF">UFOPK4371_01457</name>
</gene>
<evidence type="ECO:0000313" key="2">
    <source>
        <dbReference type="EMBL" id="CAB4347043.1"/>
    </source>
</evidence>
<organism evidence="2">
    <name type="scientific">freshwater metagenome</name>
    <dbReference type="NCBI Taxonomy" id="449393"/>
    <lineage>
        <taxon>unclassified sequences</taxon>
        <taxon>metagenomes</taxon>
        <taxon>ecological metagenomes</taxon>
    </lineage>
</organism>
<evidence type="ECO:0000313" key="3">
    <source>
        <dbReference type="EMBL" id="CAB4963390.1"/>
    </source>
</evidence>
<reference evidence="2" key="1">
    <citation type="submission" date="2020-05" db="EMBL/GenBank/DDBJ databases">
        <authorList>
            <person name="Chiriac C."/>
            <person name="Salcher M."/>
            <person name="Ghai R."/>
            <person name="Kavagutti S V."/>
        </authorList>
    </citation>
    <scope>NUCLEOTIDE SEQUENCE</scope>
</reference>
<evidence type="ECO:0000313" key="4">
    <source>
        <dbReference type="EMBL" id="CAB5078287.1"/>
    </source>
</evidence>
<sequence length="225" mass="24267">MFHLETTINGDRMMNGGEHGKSGTFNPEKAIAKALVVLDKVELVDTGAQVLPSAVAECEGLGERTGHEASYLYGIADGLDLRWERKAHREGIVIDVEAWEFDKRDARIEDRVRLTAEHLDLVAHINKGLREVPGVHALTTHMGFAPVGEESDAQGELAISGEIGAPGGFGAGGHGSSSFVGSVDKGQDRPRSFSTGPIGRDQTGRNRPNERQMALLAGPRFFTER</sequence>
<protein>
    <submittedName>
        <fullName evidence="2">Unannotated protein</fullName>
    </submittedName>
</protein>
<dbReference type="EMBL" id="CAFBRD010000095">
    <property type="protein sequence ID" value="CAB5078287.1"/>
    <property type="molecule type" value="Genomic_DNA"/>
</dbReference>
<evidence type="ECO:0000256" key="1">
    <source>
        <dbReference type="SAM" id="MobiDB-lite"/>
    </source>
</evidence>